<gene>
    <name evidence="1" type="ORF">SAMEA2070301_03064</name>
</gene>
<evidence type="ECO:0008006" key="3">
    <source>
        <dbReference type="Google" id="ProtNLM"/>
    </source>
</evidence>
<reference evidence="1 2" key="1">
    <citation type="submission" date="2016-11" db="EMBL/GenBank/DDBJ databases">
        <authorList>
            <consortium name="Pathogen Informatics"/>
        </authorList>
    </citation>
    <scope>NUCLEOTIDE SEQUENCE [LARGE SCALE GENOMIC DNA]</scope>
    <source>
        <strain evidence="1 2">104</strain>
    </source>
</reference>
<dbReference type="SUPFAM" id="SSF140453">
    <property type="entry name" value="EsxAB dimer-like"/>
    <property type="match status" value="1"/>
</dbReference>
<dbReference type="EMBL" id="FSHM01000004">
    <property type="protein sequence ID" value="SIB16093.1"/>
    <property type="molecule type" value="Genomic_DNA"/>
</dbReference>
<name>A0AB38D0J0_9MYCO</name>
<proteinExistence type="predicted"/>
<dbReference type="InterPro" id="IPR036689">
    <property type="entry name" value="ESAT-6-like_sf"/>
</dbReference>
<protein>
    <recommendedName>
        <fullName evidence="3">WXG100 family type VII secretion target</fullName>
    </recommendedName>
</protein>
<dbReference type="RefSeq" id="WP_074292872.1">
    <property type="nucleotide sequence ID" value="NZ_FSFF01000001.1"/>
</dbReference>
<evidence type="ECO:0000313" key="1">
    <source>
        <dbReference type="EMBL" id="SIB16093.1"/>
    </source>
</evidence>
<sequence length="100" mass="11229">MSEPLHVAFEELQRTAAVLRTDAETWRQEKKYVHESIQAIASRFSAGASGRAMANLVGHWEKQTADRHEAFNGDCDAHEVASHEFMAVEEQGVANFRSSR</sequence>
<organism evidence="1 2">
    <name type="scientific">Mycobacteroides abscessus subsp. abscessus</name>
    <dbReference type="NCBI Taxonomy" id="1185650"/>
    <lineage>
        <taxon>Bacteria</taxon>
        <taxon>Bacillati</taxon>
        <taxon>Actinomycetota</taxon>
        <taxon>Actinomycetes</taxon>
        <taxon>Mycobacteriales</taxon>
        <taxon>Mycobacteriaceae</taxon>
        <taxon>Mycobacteroides</taxon>
        <taxon>Mycobacteroides abscessus</taxon>
    </lineage>
</organism>
<comment type="caution">
    <text evidence="1">The sequence shown here is derived from an EMBL/GenBank/DDBJ whole genome shotgun (WGS) entry which is preliminary data.</text>
</comment>
<dbReference type="Proteomes" id="UP000185210">
    <property type="component" value="Unassembled WGS sequence"/>
</dbReference>
<dbReference type="AlphaFoldDB" id="A0AB38D0J0"/>
<accession>A0AB38D0J0</accession>
<evidence type="ECO:0000313" key="2">
    <source>
        <dbReference type="Proteomes" id="UP000185210"/>
    </source>
</evidence>